<evidence type="ECO:0000256" key="2">
    <source>
        <dbReference type="SAM" id="Phobius"/>
    </source>
</evidence>
<protein>
    <recommendedName>
        <fullName evidence="6">Secreted protein</fullName>
    </recommendedName>
</protein>
<feature type="transmembrane region" description="Helical" evidence="2">
    <location>
        <begin position="176"/>
        <end position="197"/>
    </location>
</feature>
<proteinExistence type="predicted"/>
<organism evidence="4 5">
    <name type="scientific">Streptomyces malaysiensis</name>
    <dbReference type="NCBI Taxonomy" id="92644"/>
    <lineage>
        <taxon>Bacteria</taxon>
        <taxon>Bacillati</taxon>
        <taxon>Actinomycetota</taxon>
        <taxon>Actinomycetes</taxon>
        <taxon>Kitasatosporales</taxon>
        <taxon>Streptomycetaceae</taxon>
        <taxon>Streptomyces</taxon>
        <taxon>Streptomyces violaceusniger group</taxon>
    </lineage>
</organism>
<evidence type="ECO:0000313" key="5">
    <source>
        <dbReference type="Proteomes" id="UP000536624"/>
    </source>
</evidence>
<evidence type="ECO:0000313" key="4">
    <source>
        <dbReference type="EMBL" id="NIY63825.1"/>
    </source>
</evidence>
<comment type="caution">
    <text evidence="4">The sequence shown here is derived from an EMBL/GenBank/DDBJ whole genome shotgun (WGS) entry which is preliminary data.</text>
</comment>
<dbReference type="Proteomes" id="UP000536624">
    <property type="component" value="Unassembled WGS sequence"/>
</dbReference>
<feature type="chain" id="PRO_5030552305" description="Secreted protein" evidence="3">
    <location>
        <begin position="25"/>
        <end position="611"/>
    </location>
</feature>
<feature type="compositionally biased region" description="Basic and acidic residues" evidence="1">
    <location>
        <begin position="522"/>
        <end position="540"/>
    </location>
</feature>
<keyword evidence="2" id="KW-0472">Membrane</keyword>
<feature type="transmembrane region" description="Helical" evidence="2">
    <location>
        <begin position="148"/>
        <end position="169"/>
    </location>
</feature>
<evidence type="ECO:0000256" key="3">
    <source>
        <dbReference type="SAM" id="SignalP"/>
    </source>
</evidence>
<feature type="region of interest" description="Disordered" evidence="1">
    <location>
        <begin position="337"/>
        <end position="426"/>
    </location>
</feature>
<dbReference type="AlphaFoldDB" id="A0A7X5WZF2"/>
<feature type="region of interest" description="Disordered" evidence="1">
    <location>
        <begin position="502"/>
        <end position="546"/>
    </location>
</feature>
<gene>
    <name evidence="4" type="ORF">SMALB_1768</name>
</gene>
<name>A0A7X5WZF2_STRMQ</name>
<keyword evidence="2" id="KW-1133">Transmembrane helix</keyword>
<evidence type="ECO:0008006" key="6">
    <source>
        <dbReference type="Google" id="ProtNLM"/>
    </source>
</evidence>
<evidence type="ECO:0000256" key="1">
    <source>
        <dbReference type="SAM" id="MobiDB-lite"/>
    </source>
</evidence>
<dbReference type="EMBL" id="JAALLH010000001">
    <property type="protein sequence ID" value="NIY63825.1"/>
    <property type="molecule type" value="Genomic_DNA"/>
</dbReference>
<keyword evidence="2" id="KW-0812">Transmembrane</keyword>
<sequence length="611" mass="61693">MVRVVAAVLCALGLSAVAASPARADPTAGGDLQVAQTLGDRDLTFMLRRVTGLPGPLHVDVLTHRGTAAGTLRLGAVPTGVSADRAEGSSAGTTTSRASVRLGGTPGSYGAALDIDRAGPWELVVDDGSRTARIPFVVPGQATSPPELAVFGGFVTAGVLILVTLFVAVRVRRGAWVLLPAGGVVASLAVAVTAALLSASLPPPPQPGGQVDATNDNVTDPYAVVRPVTNDYSRPPVSLELGSYPAKAGERGTLRLSVTDGATGLPADDLVVHDGALMHLLVIGPTGELWHLHPIRTAPATYEVRLRLPAAGHYAVSAEFARLGGGVQQVRSATGLTVADGPAHNGPAHNGPAHNGPAHNGPAHNGPAHNGPAHNGPARGGSSHNGSARGGAPALPAELTPQGPGTRTIEGVPVRLSAPSPTAGEASTLTARIGDTPTLQPWLGMVGHMIVVGPLDKADATSPTRMGQAAQGAPVWAHAHSMGGDMSGHSAHDMRAAPAHDADAMGHGEAGGMEHGNADAMGHGDADAMEDGHETGKGDGHGAGTGSMSGLMPLNGDSPADETVAAYGPDASFVYTFSRPGYYRVWIQAERDSAILTVPYLLRVSPAGGAR</sequence>
<reference evidence="4 5" key="1">
    <citation type="submission" date="2020-02" db="EMBL/GenBank/DDBJ databases">
        <title>Streptomyces malaysiensis DSM14702 (JHCC583434, PFL_A843) Genome sequencing and assembly.</title>
        <authorList>
            <person name="Samborskyy M."/>
        </authorList>
    </citation>
    <scope>NUCLEOTIDE SEQUENCE [LARGE SCALE GENOMIC DNA]</scope>
    <source>
        <strain evidence="4 5">DSM 14702</strain>
    </source>
</reference>
<feature type="signal peptide" evidence="3">
    <location>
        <begin position="1"/>
        <end position="24"/>
    </location>
</feature>
<keyword evidence="3" id="KW-0732">Signal</keyword>
<accession>A0A7X5WZF2</accession>